<comment type="caution">
    <text evidence="1">The sequence shown here is derived from an EMBL/GenBank/DDBJ whole genome shotgun (WGS) entry which is preliminary data.</text>
</comment>
<protein>
    <submittedName>
        <fullName evidence="1">Uncharacterized protein</fullName>
    </submittedName>
</protein>
<sequence length="69" mass="7327">MPPLAARLPAAQWINGPWLGAGQVFSARPAIEDEAVQAEAGVWGRQPPRGRGTNAECQVNAGHLTPRQT</sequence>
<name>A0ABQ2X0H7_9ACTN</name>
<gene>
    <name evidence="1" type="ORF">GCM10010383_18370</name>
</gene>
<evidence type="ECO:0000313" key="1">
    <source>
        <dbReference type="EMBL" id="GGW89347.1"/>
    </source>
</evidence>
<proteinExistence type="predicted"/>
<dbReference type="EMBL" id="BMWC01000002">
    <property type="protein sequence ID" value="GGW89347.1"/>
    <property type="molecule type" value="Genomic_DNA"/>
</dbReference>
<keyword evidence="2" id="KW-1185">Reference proteome</keyword>
<evidence type="ECO:0000313" key="2">
    <source>
        <dbReference type="Proteomes" id="UP000617743"/>
    </source>
</evidence>
<dbReference type="Proteomes" id="UP000617743">
    <property type="component" value="Unassembled WGS sequence"/>
</dbReference>
<organism evidence="1 2">
    <name type="scientific">Streptomyces lomondensis</name>
    <dbReference type="NCBI Taxonomy" id="68229"/>
    <lineage>
        <taxon>Bacteria</taxon>
        <taxon>Bacillati</taxon>
        <taxon>Actinomycetota</taxon>
        <taxon>Actinomycetes</taxon>
        <taxon>Kitasatosporales</taxon>
        <taxon>Streptomycetaceae</taxon>
        <taxon>Streptomyces</taxon>
    </lineage>
</organism>
<accession>A0ABQ2X0H7</accession>
<reference evidence="2" key="1">
    <citation type="journal article" date="2019" name="Int. J. Syst. Evol. Microbiol.">
        <title>The Global Catalogue of Microorganisms (GCM) 10K type strain sequencing project: providing services to taxonomists for standard genome sequencing and annotation.</title>
        <authorList>
            <consortium name="The Broad Institute Genomics Platform"/>
            <consortium name="The Broad Institute Genome Sequencing Center for Infectious Disease"/>
            <person name="Wu L."/>
            <person name="Ma J."/>
        </authorList>
    </citation>
    <scope>NUCLEOTIDE SEQUENCE [LARGE SCALE GENOMIC DNA]</scope>
    <source>
        <strain evidence="2">JCM 4866</strain>
    </source>
</reference>